<evidence type="ECO:0000313" key="7">
    <source>
        <dbReference type="Proteomes" id="UP000028981"/>
    </source>
</evidence>
<sequence precursor="true">MLIDNFSEHRPLIRRAVLVAAAAAALALSSSAAYAQCGGASWYGPGFNGKRAASGEIFNENAMTAAHRSLPFGTKVQVTDQNSGKSIEVVINDRGPFHGKRIIDLSKAAATALGFRNRGTTSVCLDQM</sequence>
<protein>
    <recommendedName>
        <fullName evidence="3">Endolytic peptidoglycan transglycosylase RlpA</fullName>
        <ecNumber evidence="3">4.2.2.-</ecNumber>
    </recommendedName>
</protein>
<dbReference type="AlphaFoldDB" id="A0A087M619"/>
<dbReference type="PANTHER" id="PTHR34183:SF8">
    <property type="entry name" value="ENDOLYTIC PEPTIDOGLYCAN TRANSGLYCOSYLASE RLPA-RELATED"/>
    <property type="match status" value="1"/>
</dbReference>
<dbReference type="CDD" id="cd22268">
    <property type="entry name" value="DPBB_RlpA-like"/>
    <property type="match status" value="1"/>
</dbReference>
<dbReference type="STRING" id="46914.JP75_05080"/>
<accession>A0A087M619</accession>
<reference evidence="6 7" key="1">
    <citation type="submission" date="2014-08" db="EMBL/GenBank/DDBJ databases">
        <authorList>
            <person name="Hassan Y.I."/>
            <person name="Lepp D."/>
            <person name="Zhou T."/>
        </authorList>
    </citation>
    <scope>NUCLEOTIDE SEQUENCE [LARGE SCALE GENOMIC DNA]</scope>
    <source>
        <strain evidence="6 7">IFO13584</strain>
    </source>
</reference>
<comment type="caution">
    <text evidence="6">The sequence shown here is derived from an EMBL/GenBank/DDBJ whole genome shotgun (WGS) entry which is preliminary data.</text>
</comment>
<dbReference type="Pfam" id="PF03330">
    <property type="entry name" value="DPBB_1"/>
    <property type="match status" value="1"/>
</dbReference>
<comment type="similarity">
    <text evidence="3 4">Belongs to the RlpA family.</text>
</comment>
<comment type="function">
    <text evidence="3">Lytic transglycosylase with a strong preference for naked glycan strands that lack stem peptides.</text>
</comment>
<feature type="chain" id="PRO_5009982702" description="Endolytic peptidoglycan transglycosylase RlpA" evidence="3">
    <location>
        <begin position="36"/>
        <end position="128"/>
    </location>
</feature>
<proteinExistence type="inferred from homology"/>
<evidence type="ECO:0000256" key="3">
    <source>
        <dbReference type="HAMAP-Rule" id="MF_02071"/>
    </source>
</evidence>
<dbReference type="EMBL" id="JQGC01000003">
    <property type="protein sequence ID" value="KFL32322.1"/>
    <property type="molecule type" value="Genomic_DNA"/>
</dbReference>
<name>A0A087M619_9HYPH</name>
<dbReference type="GO" id="GO:0071555">
    <property type="term" value="P:cell wall organization"/>
    <property type="evidence" value="ECO:0007669"/>
    <property type="project" value="UniProtKB-KW"/>
</dbReference>
<dbReference type="InterPro" id="IPR036908">
    <property type="entry name" value="RlpA-like_sf"/>
</dbReference>
<dbReference type="Proteomes" id="UP000028981">
    <property type="component" value="Unassembled WGS sequence"/>
</dbReference>
<dbReference type="OrthoDB" id="9779128at2"/>
<keyword evidence="2 3" id="KW-0961">Cell wall biogenesis/degradation</keyword>
<evidence type="ECO:0000313" key="6">
    <source>
        <dbReference type="EMBL" id="KFL32322.1"/>
    </source>
</evidence>
<keyword evidence="3" id="KW-0732">Signal</keyword>
<evidence type="ECO:0000256" key="4">
    <source>
        <dbReference type="RuleBase" id="RU003495"/>
    </source>
</evidence>
<dbReference type="Gene3D" id="2.40.40.10">
    <property type="entry name" value="RlpA-like domain"/>
    <property type="match status" value="1"/>
</dbReference>
<keyword evidence="1 3" id="KW-0456">Lyase</keyword>
<dbReference type="SUPFAM" id="SSF50685">
    <property type="entry name" value="Barwin-like endoglucanases"/>
    <property type="match status" value="1"/>
</dbReference>
<dbReference type="PANTHER" id="PTHR34183">
    <property type="entry name" value="ENDOLYTIC PEPTIDOGLYCAN TRANSGLYCOSYLASE RLPA"/>
    <property type="match status" value="1"/>
</dbReference>
<dbReference type="GO" id="GO:0008932">
    <property type="term" value="F:lytic endotransglycosylase activity"/>
    <property type="evidence" value="ECO:0007669"/>
    <property type="project" value="UniProtKB-UniRule"/>
</dbReference>
<dbReference type="NCBIfam" id="TIGR00413">
    <property type="entry name" value="rlpA"/>
    <property type="match status" value="1"/>
</dbReference>
<feature type="domain" description="RlpA-like protein double-psi beta-barrel" evidence="5">
    <location>
        <begin position="36"/>
        <end position="124"/>
    </location>
</feature>
<dbReference type="InterPro" id="IPR034718">
    <property type="entry name" value="RlpA"/>
</dbReference>
<dbReference type="InterPro" id="IPR009009">
    <property type="entry name" value="RlpA-like_DPBB"/>
</dbReference>
<dbReference type="HAMAP" id="MF_02071">
    <property type="entry name" value="RlpA"/>
    <property type="match status" value="1"/>
</dbReference>
<evidence type="ECO:0000256" key="2">
    <source>
        <dbReference type="ARBA" id="ARBA00023316"/>
    </source>
</evidence>
<evidence type="ECO:0000259" key="5">
    <source>
        <dbReference type="Pfam" id="PF03330"/>
    </source>
</evidence>
<gene>
    <name evidence="3" type="primary">rlpA</name>
    <name evidence="6" type="ORF">JP75_05080</name>
</gene>
<feature type="signal peptide" evidence="3">
    <location>
        <begin position="1"/>
        <end position="35"/>
    </location>
</feature>
<organism evidence="6 7">
    <name type="scientific">Devosia riboflavina</name>
    <dbReference type="NCBI Taxonomy" id="46914"/>
    <lineage>
        <taxon>Bacteria</taxon>
        <taxon>Pseudomonadati</taxon>
        <taxon>Pseudomonadota</taxon>
        <taxon>Alphaproteobacteria</taxon>
        <taxon>Hyphomicrobiales</taxon>
        <taxon>Devosiaceae</taxon>
        <taxon>Devosia</taxon>
    </lineage>
</organism>
<dbReference type="InterPro" id="IPR012997">
    <property type="entry name" value="RplA"/>
</dbReference>
<keyword evidence="7" id="KW-1185">Reference proteome</keyword>
<evidence type="ECO:0000256" key="1">
    <source>
        <dbReference type="ARBA" id="ARBA00023239"/>
    </source>
</evidence>
<dbReference type="EC" id="4.2.2.-" evidence="3"/>
<dbReference type="GO" id="GO:0000270">
    <property type="term" value="P:peptidoglycan metabolic process"/>
    <property type="evidence" value="ECO:0007669"/>
    <property type="project" value="UniProtKB-UniRule"/>
</dbReference>